<dbReference type="Proteomes" id="UP000316905">
    <property type="component" value="Unassembled WGS sequence"/>
</dbReference>
<dbReference type="OrthoDB" id="6615244at2"/>
<dbReference type="RefSeq" id="WP_158635479.1">
    <property type="nucleotide sequence ID" value="NZ_VLKY01000035.1"/>
</dbReference>
<dbReference type="AlphaFoldDB" id="A0A562PMQ8"/>
<proteinExistence type="predicted"/>
<evidence type="ECO:0000313" key="2">
    <source>
        <dbReference type="Proteomes" id="UP000316905"/>
    </source>
</evidence>
<sequence>MTYYKTENPLGSMDPRDMYDNANVLDNIVNGDLDVYFDRLGNPRKSVNI</sequence>
<name>A0A562PMQ8_9PSED</name>
<keyword evidence="2" id="KW-1185">Reference proteome</keyword>
<accession>A0A562PMQ8</accession>
<comment type="caution">
    <text evidence="1">The sequence shown here is derived from an EMBL/GenBank/DDBJ whole genome shotgun (WGS) entry which is preliminary data.</text>
</comment>
<gene>
    <name evidence="1" type="ORF">IQ22_04572</name>
</gene>
<evidence type="ECO:0000313" key="1">
    <source>
        <dbReference type="EMBL" id="TWI45745.1"/>
    </source>
</evidence>
<reference evidence="1 2" key="1">
    <citation type="journal article" date="2015" name="Stand. Genomic Sci.">
        <title>Genomic Encyclopedia of Bacterial and Archaeal Type Strains, Phase III: the genomes of soil and plant-associated and newly described type strains.</title>
        <authorList>
            <person name="Whitman W.B."/>
            <person name="Woyke T."/>
            <person name="Klenk H.P."/>
            <person name="Zhou Y."/>
            <person name="Lilburn T.G."/>
            <person name="Beck B.J."/>
            <person name="De Vos P."/>
            <person name="Vandamme P."/>
            <person name="Eisen J.A."/>
            <person name="Garrity G."/>
            <person name="Hugenholtz P."/>
            <person name="Kyrpides N.C."/>
        </authorList>
    </citation>
    <scope>NUCLEOTIDE SEQUENCE [LARGE SCALE GENOMIC DNA]</scope>
    <source>
        <strain evidence="1 2">CGMCC 1.6858</strain>
    </source>
</reference>
<dbReference type="EMBL" id="VLKY01000035">
    <property type="protein sequence ID" value="TWI45745.1"/>
    <property type="molecule type" value="Genomic_DNA"/>
</dbReference>
<protein>
    <submittedName>
        <fullName evidence="1">Uncharacterized protein</fullName>
    </submittedName>
</protein>
<organism evidence="1 2">
    <name type="scientific">Pseudomonas duriflava</name>
    <dbReference type="NCBI Taxonomy" id="459528"/>
    <lineage>
        <taxon>Bacteria</taxon>
        <taxon>Pseudomonadati</taxon>
        <taxon>Pseudomonadota</taxon>
        <taxon>Gammaproteobacteria</taxon>
        <taxon>Pseudomonadales</taxon>
        <taxon>Pseudomonadaceae</taxon>
        <taxon>Pseudomonas</taxon>
    </lineage>
</organism>